<accession>A0A9D7E425</accession>
<comment type="similarity">
    <text evidence="3">In the N-terminal section; belongs to the glycosyltransferase 51 family.</text>
</comment>
<name>A0A9D7E425_9PROT</name>
<feature type="signal peptide" evidence="12">
    <location>
        <begin position="1"/>
        <end position="27"/>
    </location>
</feature>
<keyword evidence="5" id="KW-0645">Protease</keyword>
<dbReference type="AlphaFoldDB" id="A0A9D7E425"/>
<keyword evidence="12" id="KW-0732">Signal</keyword>
<feature type="domain" description="Penicillin-binding C-terminal" evidence="15">
    <location>
        <begin position="686"/>
        <end position="763"/>
    </location>
</feature>
<dbReference type="InterPro" id="IPR012338">
    <property type="entry name" value="Beta-lactam/transpept-like"/>
</dbReference>
<dbReference type="InterPro" id="IPR011815">
    <property type="entry name" value="PBP_1c"/>
</dbReference>
<dbReference type="GO" id="GO:0004180">
    <property type="term" value="F:carboxypeptidase activity"/>
    <property type="evidence" value="ECO:0007669"/>
    <property type="project" value="UniProtKB-KW"/>
</dbReference>
<evidence type="ECO:0000259" key="15">
    <source>
        <dbReference type="Pfam" id="PF06832"/>
    </source>
</evidence>
<gene>
    <name evidence="16" type="primary">pbpC</name>
    <name evidence="16" type="ORF">IPH26_06210</name>
</gene>
<dbReference type="Pfam" id="PF06832">
    <property type="entry name" value="BiPBP_C"/>
    <property type="match status" value="1"/>
</dbReference>
<evidence type="ECO:0000256" key="7">
    <source>
        <dbReference type="ARBA" id="ARBA00022679"/>
    </source>
</evidence>
<evidence type="ECO:0000313" key="16">
    <source>
        <dbReference type="EMBL" id="MBK6972545.1"/>
    </source>
</evidence>
<keyword evidence="8" id="KW-0378">Hydrolase</keyword>
<dbReference type="GO" id="GO:0030288">
    <property type="term" value="C:outer membrane-bounded periplasmic space"/>
    <property type="evidence" value="ECO:0007669"/>
    <property type="project" value="TreeGrafter"/>
</dbReference>
<evidence type="ECO:0000259" key="13">
    <source>
        <dbReference type="Pfam" id="PF00905"/>
    </source>
</evidence>
<dbReference type="EMBL" id="JADJEV010000003">
    <property type="protein sequence ID" value="MBK6972545.1"/>
    <property type="molecule type" value="Genomic_DNA"/>
</dbReference>
<dbReference type="GO" id="GO:0008955">
    <property type="term" value="F:peptidoglycan glycosyltransferase activity"/>
    <property type="evidence" value="ECO:0007669"/>
    <property type="project" value="UniProtKB-EC"/>
</dbReference>
<reference evidence="16" key="1">
    <citation type="submission" date="2020-10" db="EMBL/GenBank/DDBJ databases">
        <title>Connecting structure to function with the recovery of over 1000 high-quality activated sludge metagenome-assembled genomes encoding full-length rRNA genes using long-read sequencing.</title>
        <authorList>
            <person name="Singleton C.M."/>
            <person name="Petriglieri F."/>
            <person name="Kristensen J.M."/>
            <person name="Kirkegaard R.H."/>
            <person name="Michaelsen T.Y."/>
            <person name="Andersen M.H."/>
            <person name="Karst S.M."/>
            <person name="Dueholm M.S."/>
            <person name="Nielsen P.H."/>
            <person name="Albertsen M."/>
        </authorList>
    </citation>
    <scope>NUCLEOTIDE SEQUENCE</scope>
    <source>
        <strain evidence="16">Bjer_18-Q3-R1-45_BAT3C.347</strain>
    </source>
</reference>
<dbReference type="Gene3D" id="3.40.710.10">
    <property type="entry name" value="DD-peptidase/beta-lactamase superfamily"/>
    <property type="match status" value="1"/>
</dbReference>
<dbReference type="InterPro" id="IPR036950">
    <property type="entry name" value="PBP_transglycosylase"/>
</dbReference>
<dbReference type="GO" id="GO:0009252">
    <property type="term" value="P:peptidoglycan biosynthetic process"/>
    <property type="evidence" value="ECO:0007669"/>
    <property type="project" value="InterPro"/>
</dbReference>
<evidence type="ECO:0000256" key="3">
    <source>
        <dbReference type="ARBA" id="ARBA00007739"/>
    </source>
</evidence>
<evidence type="ECO:0000256" key="4">
    <source>
        <dbReference type="ARBA" id="ARBA00022645"/>
    </source>
</evidence>
<evidence type="ECO:0000256" key="11">
    <source>
        <dbReference type="ARBA" id="ARBA00049902"/>
    </source>
</evidence>
<dbReference type="GO" id="GO:0008658">
    <property type="term" value="F:penicillin binding"/>
    <property type="evidence" value="ECO:0007669"/>
    <property type="project" value="InterPro"/>
</dbReference>
<dbReference type="InterPro" id="IPR009647">
    <property type="entry name" value="PBP_C"/>
</dbReference>
<dbReference type="Pfam" id="PF00905">
    <property type="entry name" value="Transpeptidase"/>
    <property type="match status" value="1"/>
</dbReference>
<dbReference type="InterPro" id="IPR050396">
    <property type="entry name" value="Glycosyltr_51/Transpeptidase"/>
</dbReference>
<keyword evidence="6" id="KW-0328">Glycosyltransferase</keyword>
<evidence type="ECO:0000256" key="8">
    <source>
        <dbReference type="ARBA" id="ARBA00022801"/>
    </source>
</evidence>
<dbReference type="NCBIfam" id="TIGR02073">
    <property type="entry name" value="PBP_1c"/>
    <property type="match status" value="1"/>
</dbReference>
<proteinExistence type="inferred from homology"/>
<dbReference type="Pfam" id="PF00912">
    <property type="entry name" value="Transgly"/>
    <property type="match status" value="1"/>
</dbReference>
<evidence type="ECO:0000256" key="12">
    <source>
        <dbReference type="SAM" id="SignalP"/>
    </source>
</evidence>
<comment type="catalytic activity">
    <reaction evidence="11">
        <text>[GlcNAc-(1-&gt;4)-Mur2Ac(oyl-L-Ala-gamma-D-Glu-L-Lys-D-Ala-D-Ala)](n)-di-trans,octa-cis-undecaprenyl diphosphate + beta-D-GlcNAc-(1-&gt;4)-Mur2Ac(oyl-L-Ala-gamma-D-Glu-L-Lys-D-Ala-D-Ala)-di-trans,octa-cis-undecaprenyl diphosphate = [GlcNAc-(1-&gt;4)-Mur2Ac(oyl-L-Ala-gamma-D-Glu-L-Lys-D-Ala-D-Ala)](n+1)-di-trans,octa-cis-undecaprenyl diphosphate + di-trans,octa-cis-undecaprenyl diphosphate + H(+)</text>
        <dbReference type="Rhea" id="RHEA:23708"/>
        <dbReference type="Rhea" id="RHEA-COMP:9602"/>
        <dbReference type="Rhea" id="RHEA-COMP:9603"/>
        <dbReference type="ChEBI" id="CHEBI:15378"/>
        <dbReference type="ChEBI" id="CHEBI:58405"/>
        <dbReference type="ChEBI" id="CHEBI:60033"/>
        <dbReference type="ChEBI" id="CHEBI:78435"/>
        <dbReference type="EC" id="2.4.99.28"/>
    </reaction>
</comment>
<dbReference type="EC" id="2.4.99.28" evidence="10"/>
<evidence type="ECO:0000256" key="5">
    <source>
        <dbReference type="ARBA" id="ARBA00022670"/>
    </source>
</evidence>
<evidence type="ECO:0000256" key="9">
    <source>
        <dbReference type="ARBA" id="ARBA00023268"/>
    </source>
</evidence>
<feature type="domain" description="Glycosyl transferase family 51" evidence="14">
    <location>
        <begin position="54"/>
        <end position="209"/>
    </location>
</feature>
<evidence type="ECO:0000256" key="6">
    <source>
        <dbReference type="ARBA" id="ARBA00022676"/>
    </source>
</evidence>
<dbReference type="Proteomes" id="UP000807785">
    <property type="component" value="Unassembled WGS sequence"/>
</dbReference>
<feature type="chain" id="PRO_5038603889" description="peptidoglycan glycosyltransferase" evidence="12">
    <location>
        <begin position="28"/>
        <end position="773"/>
    </location>
</feature>
<dbReference type="SUPFAM" id="SSF53955">
    <property type="entry name" value="Lysozyme-like"/>
    <property type="match status" value="1"/>
</dbReference>
<evidence type="ECO:0000259" key="14">
    <source>
        <dbReference type="Pfam" id="PF00912"/>
    </source>
</evidence>
<dbReference type="GO" id="GO:0006508">
    <property type="term" value="P:proteolysis"/>
    <property type="evidence" value="ECO:0007669"/>
    <property type="project" value="UniProtKB-KW"/>
</dbReference>
<feature type="domain" description="Penicillin-binding protein transpeptidase" evidence="13">
    <location>
        <begin position="308"/>
        <end position="525"/>
    </location>
</feature>
<organism evidence="16 17">
    <name type="scientific">Candidatus Methylophosphatis roskildensis</name>
    <dbReference type="NCBI Taxonomy" id="2899263"/>
    <lineage>
        <taxon>Bacteria</taxon>
        <taxon>Pseudomonadati</taxon>
        <taxon>Pseudomonadota</taxon>
        <taxon>Betaproteobacteria</taxon>
        <taxon>Nitrosomonadales</taxon>
        <taxon>Sterolibacteriaceae</taxon>
        <taxon>Candidatus Methylophosphatis</taxon>
    </lineage>
</organism>
<dbReference type="InterPro" id="IPR023346">
    <property type="entry name" value="Lysozyme-like_dom_sf"/>
</dbReference>
<sequence>MKLLRRRWLFVPVMVLATLAALRLAPAEPLSARLAHSTAIYAQGGELMRLTLASDEQYRLWLPLDDMSPRLPEAVQLYEDRWFRWHPGVNPAALLRSAFATYVDDSRQGGSTITMQLARRLYQIDSRSVAGKLRQIGAALWLEARHSKHEILEAYLNVAPYGGNIEGAGAASLIYFHKRARELTLPEALTLAVIPQNPRRRSARHSPAQPQQLPVALSEARERLWRHWLARHPDDARYAADMKLALRPKSPAQLPFRAPHLTDRLLREREEPPAEIRTGVDLRLQTTLERAIRQYLEAGREIGLRNASAMLVDTRSMQVRALVGSADYFDASIDGQVNGTGAKRSPGSTLKPFVYALALDQGVLHPHSILKDAPTAFGPFSPENFDGRFVGPISAQDALVRSRNVPAVAVSAKLSRPGLYDFLRNAGVAKMASESHYGLALTLGGGEVTMEELARLYAMLANRGALRPLAYRADDAPKPAQSLRLLSEEAAFVTLDMLAANPRPDSGAPAVRPVAWKTGTSWGFRDAWTAGVFGDYVLVVWVGNFDGSGNPAFVGIKAAAPLFFAIVDSLRSQQLDPPAPPRLPPRGLSRVEVCTASGDLPNEYCPERVSTLFLPGKSPIRRSTLHRAVLIDTRSGQAVCAANEFTRREIHEFWPSDMLRLFRSAGMPRREPPRAPDCDGMTMAGEADAPQIVSPLRGVTYTVRLSKPAPLALRAEGTRHSDVFWFANQGFVARASAGEAVAWNPAQPGRYVLRAVDETGAADVRTVDVEFEP</sequence>
<evidence type="ECO:0000256" key="10">
    <source>
        <dbReference type="ARBA" id="ARBA00044770"/>
    </source>
</evidence>
<dbReference type="Gene3D" id="1.10.3810.10">
    <property type="entry name" value="Biosynthetic peptidoglycan transglycosylase-like"/>
    <property type="match status" value="1"/>
</dbReference>
<comment type="pathway">
    <text evidence="1">Cell wall biogenesis; peptidoglycan biosynthesis.</text>
</comment>
<keyword evidence="4" id="KW-0121">Carboxypeptidase</keyword>
<evidence type="ECO:0000256" key="2">
    <source>
        <dbReference type="ARBA" id="ARBA00007090"/>
    </source>
</evidence>
<evidence type="ECO:0000256" key="1">
    <source>
        <dbReference type="ARBA" id="ARBA00004752"/>
    </source>
</evidence>
<keyword evidence="7" id="KW-0808">Transferase</keyword>
<comment type="caution">
    <text evidence="16">The sequence shown here is derived from an EMBL/GenBank/DDBJ whole genome shotgun (WGS) entry which is preliminary data.</text>
</comment>
<dbReference type="PANTHER" id="PTHR32282:SF15">
    <property type="entry name" value="PENICILLIN-BINDING PROTEIN 1C"/>
    <property type="match status" value="1"/>
</dbReference>
<dbReference type="PANTHER" id="PTHR32282">
    <property type="entry name" value="BINDING PROTEIN TRANSPEPTIDASE, PUTATIVE-RELATED"/>
    <property type="match status" value="1"/>
</dbReference>
<dbReference type="InterPro" id="IPR001264">
    <property type="entry name" value="Glyco_trans_51"/>
</dbReference>
<dbReference type="SUPFAM" id="SSF56601">
    <property type="entry name" value="beta-lactamase/transpeptidase-like"/>
    <property type="match status" value="1"/>
</dbReference>
<comment type="similarity">
    <text evidence="2">In the C-terminal section; belongs to the transpeptidase family.</text>
</comment>
<dbReference type="InterPro" id="IPR001460">
    <property type="entry name" value="PCN-bd_Tpept"/>
</dbReference>
<protein>
    <recommendedName>
        <fullName evidence="10">peptidoglycan glycosyltransferase</fullName>
        <ecNumber evidence="10">2.4.99.28</ecNumber>
    </recommendedName>
</protein>
<keyword evidence="9" id="KW-0511">Multifunctional enzyme</keyword>
<evidence type="ECO:0000313" key="17">
    <source>
        <dbReference type="Proteomes" id="UP000807785"/>
    </source>
</evidence>